<comment type="caution">
    <text evidence="2">The sequence shown here is derived from an EMBL/GenBank/DDBJ whole genome shotgun (WGS) entry which is preliminary data.</text>
</comment>
<feature type="region of interest" description="Disordered" evidence="1">
    <location>
        <begin position="199"/>
        <end position="232"/>
    </location>
</feature>
<reference evidence="2 3" key="1">
    <citation type="submission" date="2022-07" db="EMBL/GenBank/DDBJ databases">
        <title>Fecal culturing of patients with breast cancer.</title>
        <authorList>
            <person name="Teng N.M.Y."/>
            <person name="Kiu R."/>
            <person name="Evans R."/>
            <person name="Baker D.J."/>
            <person name="Zenner C."/>
            <person name="Robinson S.D."/>
            <person name="Hall L.J."/>
        </authorList>
    </citation>
    <scope>NUCLEOTIDE SEQUENCE [LARGE SCALE GENOMIC DNA]</scope>
    <source>
        <strain evidence="2 3">LH1063</strain>
    </source>
</reference>
<organism evidence="2 3">
    <name type="scientific">Coprobacter tertius</name>
    <dbReference type="NCBI Taxonomy" id="2944915"/>
    <lineage>
        <taxon>Bacteria</taxon>
        <taxon>Pseudomonadati</taxon>
        <taxon>Bacteroidota</taxon>
        <taxon>Bacteroidia</taxon>
        <taxon>Bacteroidales</taxon>
        <taxon>Barnesiellaceae</taxon>
        <taxon>Coprobacter</taxon>
    </lineage>
</organism>
<keyword evidence="3" id="KW-1185">Reference proteome</keyword>
<evidence type="ECO:0000256" key="1">
    <source>
        <dbReference type="SAM" id="MobiDB-lite"/>
    </source>
</evidence>
<dbReference type="Pfam" id="PF06835">
    <property type="entry name" value="LptC"/>
    <property type="match status" value="1"/>
</dbReference>
<protein>
    <submittedName>
        <fullName evidence="2">LPS export ABC transporter periplasmic protein LptC</fullName>
    </submittedName>
</protein>
<dbReference type="Gene3D" id="2.60.450.10">
    <property type="entry name" value="Lipopolysaccharide (LPS) transport protein A like domain"/>
    <property type="match status" value="1"/>
</dbReference>
<dbReference type="InterPro" id="IPR026265">
    <property type="entry name" value="LptC"/>
</dbReference>
<dbReference type="RefSeq" id="WP_255025768.1">
    <property type="nucleotide sequence ID" value="NZ_JANDHW010000002.1"/>
</dbReference>
<evidence type="ECO:0000313" key="2">
    <source>
        <dbReference type="EMBL" id="MCP9611110.1"/>
    </source>
</evidence>
<evidence type="ECO:0000313" key="3">
    <source>
        <dbReference type="Proteomes" id="UP001205603"/>
    </source>
</evidence>
<name>A0ABT1MEQ7_9BACT</name>
<accession>A0ABT1MEQ7</accession>
<sequence>MAIPDTSFWRKNDTLMRLMPLLLAIVSGFIFIFSSCTSKTKTEVAGEITDAKLLPTLYTYDVETLISDSGITRYRVKAKEWLMFEAAAEPYWYFPKGLYVEQFDSTYHTESFIVGDTAYYYKDKKLWKLVGNVRMENIKNEIFETQLLFWDQNRREMYTDSNVYIQRDDKIIRARNFVSNESMTRYLFKGAYDSSFPIKQESRTSDSTNVAISADERSNAQRYAPRRKGGGE</sequence>
<dbReference type="EMBL" id="JANDHW010000002">
    <property type="protein sequence ID" value="MCP9611110.1"/>
    <property type="molecule type" value="Genomic_DNA"/>
</dbReference>
<proteinExistence type="predicted"/>
<dbReference type="NCBIfam" id="TIGR04409">
    <property type="entry name" value="LptC_YrbK"/>
    <property type="match status" value="1"/>
</dbReference>
<gene>
    <name evidence="2" type="primary">lptC</name>
    <name evidence="2" type="ORF">NMU02_03260</name>
</gene>
<dbReference type="Proteomes" id="UP001205603">
    <property type="component" value="Unassembled WGS sequence"/>
</dbReference>
<dbReference type="InterPro" id="IPR010664">
    <property type="entry name" value="LipoPS_assembly_LptC-rel"/>
</dbReference>